<accession>A0ABS3JDH5</accession>
<sequence>MRHDNSVFHGLQKHIPWAEFERLVEAHRADRRVRRLSTRGQFLAMLFGQLSGADSLRDIEAGLASQSARLYHLGMSAPARSTLSDANATRPAALFAELFAHMAETACRRIRRQMPALTTPTLLLDATRLSLTSLSQGWVSAVSGQRAVKLHVVYDLGAAMPLAANLTDQRVNDITPAKALQPEPGATYVFDLGYYDFAWWAALDAAGCRIVSRLKSNTELAVTAVLPVPKGGAILSDRIGLLPQRMARSRNNPFADPVREILVRLETGKTIRIVSNDLDAPAKEIADLYKARWQIELFFKWIKQNLKIGHFFGESENAVRIQIFVALIAFLLLKLAQEAQRAIPQPSTFRRLVRLNLMQRRPIDTLGAP</sequence>
<name>A0ABS3JDH5_9HYPH</name>
<dbReference type="Proteomes" id="UP000664288">
    <property type="component" value="Unassembled WGS sequence"/>
</dbReference>
<evidence type="ECO:0000313" key="8">
    <source>
        <dbReference type="Proteomes" id="UP000664288"/>
    </source>
</evidence>
<protein>
    <submittedName>
        <fullName evidence="7">IS4 family transposase</fullName>
    </submittedName>
</protein>
<dbReference type="InterPro" id="IPR025399">
    <property type="entry name" value="DUF4372"/>
</dbReference>
<feature type="non-terminal residue" evidence="7">
    <location>
        <position position="369"/>
    </location>
</feature>
<keyword evidence="3" id="KW-0238">DNA-binding</keyword>
<dbReference type="NCBIfam" id="NF033592">
    <property type="entry name" value="transpos_IS4_1"/>
    <property type="match status" value="1"/>
</dbReference>
<evidence type="ECO:0000256" key="1">
    <source>
        <dbReference type="ARBA" id="ARBA00010075"/>
    </source>
</evidence>
<dbReference type="Pfam" id="PF01609">
    <property type="entry name" value="DDE_Tnp_1"/>
    <property type="match status" value="1"/>
</dbReference>
<dbReference type="SUPFAM" id="SSF53098">
    <property type="entry name" value="Ribonuclease H-like"/>
    <property type="match status" value="1"/>
</dbReference>
<reference evidence="7 8" key="1">
    <citation type="submission" date="2021-03" db="EMBL/GenBank/DDBJ databases">
        <title>Whole genome sequence of Jiella sp. MQZ13P-4.</title>
        <authorList>
            <person name="Tuo L."/>
        </authorList>
    </citation>
    <scope>NUCLEOTIDE SEQUENCE [LARGE SCALE GENOMIC DNA]</scope>
    <source>
        <strain evidence="7 8">MQZ13P-4</strain>
    </source>
</reference>
<dbReference type="RefSeq" id="WP_207353227.1">
    <property type="nucleotide sequence ID" value="NZ_JAFMPY010000070.1"/>
</dbReference>
<evidence type="ECO:0000259" key="6">
    <source>
        <dbReference type="Pfam" id="PF14294"/>
    </source>
</evidence>
<organism evidence="7 8">
    <name type="scientific">Jiella sonneratiae</name>
    <dbReference type="NCBI Taxonomy" id="2816856"/>
    <lineage>
        <taxon>Bacteria</taxon>
        <taxon>Pseudomonadati</taxon>
        <taxon>Pseudomonadota</taxon>
        <taxon>Alphaproteobacteria</taxon>
        <taxon>Hyphomicrobiales</taxon>
        <taxon>Aurantimonadaceae</taxon>
        <taxon>Jiella</taxon>
    </lineage>
</organism>
<proteinExistence type="inferred from homology"/>
<comment type="similarity">
    <text evidence="1">Belongs to the transposase 11 family.</text>
</comment>
<dbReference type="PANTHER" id="PTHR33258:SF1">
    <property type="entry name" value="TRANSPOSASE INSL FOR INSERTION SEQUENCE ELEMENT IS186A-RELATED"/>
    <property type="match status" value="1"/>
</dbReference>
<feature type="domain" description="DUF4372" evidence="6">
    <location>
        <begin position="3"/>
        <end position="75"/>
    </location>
</feature>
<evidence type="ECO:0000256" key="4">
    <source>
        <dbReference type="ARBA" id="ARBA00023172"/>
    </source>
</evidence>
<keyword evidence="8" id="KW-1185">Reference proteome</keyword>
<evidence type="ECO:0000313" key="7">
    <source>
        <dbReference type="EMBL" id="MBO0906611.1"/>
    </source>
</evidence>
<keyword evidence="4" id="KW-0233">DNA recombination</keyword>
<keyword evidence="2" id="KW-0815">Transposition</keyword>
<evidence type="ECO:0000259" key="5">
    <source>
        <dbReference type="Pfam" id="PF01609"/>
    </source>
</evidence>
<evidence type="ECO:0000256" key="3">
    <source>
        <dbReference type="ARBA" id="ARBA00023125"/>
    </source>
</evidence>
<dbReference type="InterPro" id="IPR002559">
    <property type="entry name" value="Transposase_11"/>
</dbReference>
<dbReference type="InterPro" id="IPR047952">
    <property type="entry name" value="Transpos_IS4"/>
</dbReference>
<feature type="domain" description="Transposase IS4-like" evidence="5">
    <location>
        <begin position="120"/>
        <end position="332"/>
    </location>
</feature>
<dbReference type="Gene3D" id="3.90.350.10">
    <property type="entry name" value="Transposase Inhibitor Protein From Tn5, Chain A, domain 1"/>
    <property type="match status" value="1"/>
</dbReference>
<dbReference type="PANTHER" id="PTHR33258">
    <property type="entry name" value="TRANSPOSASE INSL FOR INSERTION SEQUENCE ELEMENT IS186A-RELATED"/>
    <property type="match status" value="1"/>
</dbReference>
<gene>
    <name evidence="7" type="ORF">J1C47_23495</name>
</gene>
<dbReference type="EMBL" id="JAFMPY010000070">
    <property type="protein sequence ID" value="MBO0906611.1"/>
    <property type="molecule type" value="Genomic_DNA"/>
</dbReference>
<comment type="caution">
    <text evidence="7">The sequence shown here is derived from an EMBL/GenBank/DDBJ whole genome shotgun (WGS) entry which is preliminary data.</text>
</comment>
<evidence type="ECO:0000256" key="2">
    <source>
        <dbReference type="ARBA" id="ARBA00022578"/>
    </source>
</evidence>
<dbReference type="InterPro" id="IPR012337">
    <property type="entry name" value="RNaseH-like_sf"/>
</dbReference>
<dbReference type="Pfam" id="PF14294">
    <property type="entry name" value="DUF4372"/>
    <property type="match status" value="1"/>
</dbReference>